<protein>
    <submittedName>
        <fullName evidence="2">Uncharacterized protein</fullName>
    </submittedName>
</protein>
<evidence type="ECO:0000313" key="3">
    <source>
        <dbReference type="Proteomes" id="UP001175261"/>
    </source>
</evidence>
<gene>
    <name evidence="2" type="ORF">NLU13_9844</name>
</gene>
<dbReference type="Proteomes" id="UP001175261">
    <property type="component" value="Unassembled WGS sequence"/>
</dbReference>
<feature type="region of interest" description="Disordered" evidence="1">
    <location>
        <begin position="43"/>
        <end position="84"/>
    </location>
</feature>
<comment type="caution">
    <text evidence="2">The sequence shown here is derived from an EMBL/GenBank/DDBJ whole genome shotgun (WGS) entry which is preliminary data.</text>
</comment>
<dbReference type="AlphaFoldDB" id="A0AA39G8Q1"/>
<proteinExistence type="predicted"/>
<name>A0AA39G8Q1_SARSR</name>
<evidence type="ECO:0000313" key="2">
    <source>
        <dbReference type="EMBL" id="KAK0382748.1"/>
    </source>
</evidence>
<organism evidence="2 3">
    <name type="scientific">Sarocladium strictum</name>
    <name type="common">Black bundle disease fungus</name>
    <name type="synonym">Acremonium strictum</name>
    <dbReference type="NCBI Taxonomy" id="5046"/>
    <lineage>
        <taxon>Eukaryota</taxon>
        <taxon>Fungi</taxon>
        <taxon>Dikarya</taxon>
        <taxon>Ascomycota</taxon>
        <taxon>Pezizomycotina</taxon>
        <taxon>Sordariomycetes</taxon>
        <taxon>Hypocreomycetidae</taxon>
        <taxon>Hypocreales</taxon>
        <taxon>Sarocladiaceae</taxon>
        <taxon>Sarocladium</taxon>
    </lineage>
</organism>
<sequence length="368" mass="40050">MRSRVPPSQHGEFKDIITARVLSTLSVRLPDEQYAAEAVGRPISPAAGPRATGVRPFNTRRRRQRRSEQIPGNNSGAVIKRHGLAPSTISSAQIPVITEAHAELSSPELGIPAEQPGWVNSETEAGVLAVTAGASTSNSHRIGDLSRCTEAGPGGSGWLSTVRSPILADSNAAQPPQVSQFNLYHFLPNTFETIHKQQRQIIHMHPMSLPEGLDVWNCAGTDESIPVIAFAGKREPGCPYTTVARNMVDALNYSRYSQDPERSIIPLPSPVVLHYSTGPVRVTEFVKNFRVYPASHGNPVVFDAFVFPLPQPQHTATGWTRVSDEALSRAWYHDHMFMGAKLLERLEGGQHVSVSASSGGQRFSIFSA</sequence>
<keyword evidence="3" id="KW-1185">Reference proteome</keyword>
<reference evidence="2" key="1">
    <citation type="submission" date="2022-10" db="EMBL/GenBank/DDBJ databases">
        <title>Determination and structural analysis of whole genome sequence of Sarocladium strictum F4-1.</title>
        <authorList>
            <person name="Hu L."/>
            <person name="Jiang Y."/>
        </authorList>
    </citation>
    <scope>NUCLEOTIDE SEQUENCE</scope>
    <source>
        <strain evidence="2">F4-1</strain>
    </source>
</reference>
<accession>A0AA39G8Q1</accession>
<dbReference type="EMBL" id="JAPDFR010000010">
    <property type="protein sequence ID" value="KAK0382748.1"/>
    <property type="molecule type" value="Genomic_DNA"/>
</dbReference>
<evidence type="ECO:0000256" key="1">
    <source>
        <dbReference type="SAM" id="MobiDB-lite"/>
    </source>
</evidence>